<evidence type="ECO:0000313" key="2">
    <source>
        <dbReference type="EMBL" id="RCX33374.1"/>
    </source>
</evidence>
<comment type="caution">
    <text evidence="2">The sequence shown here is derived from an EMBL/GenBank/DDBJ whole genome shotgun (WGS) entry which is preliminary data.</text>
</comment>
<feature type="transmembrane region" description="Helical" evidence="1">
    <location>
        <begin position="79"/>
        <end position="100"/>
    </location>
</feature>
<organism evidence="2 3">
    <name type="scientific">Thioalbus denitrificans</name>
    <dbReference type="NCBI Taxonomy" id="547122"/>
    <lineage>
        <taxon>Bacteria</taxon>
        <taxon>Pseudomonadati</taxon>
        <taxon>Pseudomonadota</taxon>
        <taxon>Gammaproteobacteria</taxon>
        <taxon>Chromatiales</taxon>
        <taxon>Ectothiorhodospiraceae</taxon>
        <taxon>Thioalbus</taxon>
    </lineage>
</organism>
<feature type="transmembrane region" description="Helical" evidence="1">
    <location>
        <begin position="53"/>
        <end position="72"/>
    </location>
</feature>
<gene>
    <name evidence="2" type="ORF">DFQ59_101675</name>
</gene>
<evidence type="ECO:0000256" key="1">
    <source>
        <dbReference type="SAM" id="Phobius"/>
    </source>
</evidence>
<reference evidence="2 3" key="1">
    <citation type="submission" date="2018-07" db="EMBL/GenBank/DDBJ databases">
        <title>Genomic Encyclopedia of Type Strains, Phase IV (KMG-IV): sequencing the most valuable type-strain genomes for metagenomic binning, comparative biology and taxonomic classification.</title>
        <authorList>
            <person name="Goeker M."/>
        </authorList>
    </citation>
    <scope>NUCLEOTIDE SEQUENCE [LARGE SCALE GENOMIC DNA]</scope>
    <source>
        <strain evidence="2 3">DSM 26407</strain>
    </source>
</reference>
<evidence type="ECO:0000313" key="3">
    <source>
        <dbReference type="Proteomes" id="UP000252707"/>
    </source>
</evidence>
<dbReference type="AlphaFoldDB" id="A0A369CND9"/>
<keyword evidence="3" id="KW-1185">Reference proteome</keyword>
<dbReference type="Proteomes" id="UP000252707">
    <property type="component" value="Unassembled WGS sequence"/>
</dbReference>
<accession>A0A369CND9</accession>
<protein>
    <submittedName>
        <fullName evidence="2">Uncharacterized protein</fullName>
    </submittedName>
</protein>
<proteinExistence type="predicted"/>
<dbReference type="EMBL" id="QPJY01000001">
    <property type="protein sequence ID" value="RCX33374.1"/>
    <property type="molecule type" value="Genomic_DNA"/>
</dbReference>
<name>A0A369CND9_9GAMM</name>
<dbReference type="RefSeq" id="WP_114278216.1">
    <property type="nucleotide sequence ID" value="NZ_QPJY01000001.1"/>
</dbReference>
<sequence length="101" mass="10715">MRHAFQAWMHSLRAAAGTGPLLASALLWAILASLLTALVYVAAAGAPWQNAALIPGMAAALLWLAVFIKVALSSAEDLLAFVGGLFILGLFIELVFRIFLH</sequence>
<keyword evidence="1" id="KW-0472">Membrane</keyword>
<keyword evidence="1" id="KW-1133">Transmembrane helix</keyword>
<keyword evidence="1" id="KW-0812">Transmembrane</keyword>